<dbReference type="PROSITE" id="PS00455">
    <property type="entry name" value="AMP_BINDING"/>
    <property type="match status" value="1"/>
</dbReference>
<dbReference type="GO" id="GO:0006631">
    <property type="term" value="P:fatty acid metabolic process"/>
    <property type="evidence" value="ECO:0007669"/>
    <property type="project" value="TreeGrafter"/>
</dbReference>
<dbReference type="Proteomes" id="UP000312512">
    <property type="component" value="Unassembled WGS sequence"/>
</dbReference>
<dbReference type="AlphaFoldDB" id="A0A5C4UTI9"/>
<evidence type="ECO:0000313" key="5">
    <source>
        <dbReference type="Proteomes" id="UP000312512"/>
    </source>
</evidence>
<dbReference type="InterPro" id="IPR000873">
    <property type="entry name" value="AMP-dep_synth/lig_dom"/>
</dbReference>
<dbReference type="EMBL" id="VDLX02000042">
    <property type="protein sequence ID" value="KAB8182110.1"/>
    <property type="molecule type" value="Genomic_DNA"/>
</dbReference>
<name>A0A5C4UTI9_9ACTN</name>
<dbReference type="PANTHER" id="PTHR43201">
    <property type="entry name" value="ACYL-COA SYNTHETASE"/>
    <property type="match status" value="1"/>
</dbReference>
<comment type="caution">
    <text evidence="4">The sequence shown here is derived from an EMBL/GenBank/DDBJ whole genome shotgun (WGS) entry which is preliminary data.</text>
</comment>
<feature type="domain" description="AMP-dependent synthetase/ligase" evidence="3">
    <location>
        <begin position="44"/>
        <end position="325"/>
    </location>
</feature>
<dbReference type="InterPro" id="IPR042099">
    <property type="entry name" value="ANL_N_sf"/>
</dbReference>
<dbReference type="InterPro" id="IPR020845">
    <property type="entry name" value="AMP-binding_CS"/>
</dbReference>
<dbReference type="OrthoDB" id="8445630at2"/>
<comment type="similarity">
    <text evidence="1">Belongs to the ATP-dependent AMP-binding enzyme family.</text>
</comment>
<gene>
    <name evidence="4" type="ORF">FH608_050350</name>
</gene>
<evidence type="ECO:0000313" key="4">
    <source>
        <dbReference type="EMBL" id="KAB8182110.1"/>
    </source>
</evidence>
<keyword evidence="5" id="KW-1185">Reference proteome</keyword>
<dbReference type="PANTHER" id="PTHR43201:SF5">
    <property type="entry name" value="MEDIUM-CHAIN ACYL-COA LIGASE ACSF2, MITOCHONDRIAL"/>
    <property type="match status" value="1"/>
</dbReference>
<evidence type="ECO:0000256" key="2">
    <source>
        <dbReference type="ARBA" id="ARBA00022598"/>
    </source>
</evidence>
<evidence type="ECO:0000259" key="3">
    <source>
        <dbReference type="Pfam" id="PF00501"/>
    </source>
</evidence>
<sequence length="447" mass="48468">MSFPQGTASAPALMVPDGTCLRYGDLRRAMSPWQKATATLRDKGLVLLFADNSLSTALCYLACLESRHTIMLADPALNERAVSRTLSAFQPELVVRPPRTLRLPDGYLPADEAIWRRSRIDTSPVHDEPALLLMTSGSTGAPRVVCLSRENLFSNADSIVRALGITETDRAITSLPLHYCYGLSVLNSHLARGASVVLTHQSPTSRGFLRQLAETGATALAGVPLTYQALWPILSRQWPSTLRTLTQSGGVLNNVSGYARLAVQRNSRFFVMYGQTEATARMAVLDTAAHPEAIGSVGRAVPGGKFELLDSGEIVYRGPNVMLGYADRRADLTTGDRMDGVLRTGDLGSLRDGNLFLRGRVKRIAKVAGKRISLDEVESAFRALDTTAVVESEGVVMVFCMAEVDAARELGREICADLGISPAYLRIRQVDNLPYSAAGKIDYQALK</sequence>
<protein>
    <submittedName>
        <fullName evidence="4">AMP-binding protein</fullName>
    </submittedName>
</protein>
<evidence type="ECO:0000256" key="1">
    <source>
        <dbReference type="ARBA" id="ARBA00006432"/>
    </source>
</evidence>
<proteinExistence type="inferred from homology"/>
<organism evidence="4 5">
    <name type="scientific">Nonomuraea phyllanthi</name>
    <dbReference type="NCBI Taxonomy" id="2219224"/>
    <lineage>
        <taxon>Bacteria</taxon>
        <taxon>Bacillati</taxon>
        <taxon>Actinomycetota</taxon>
        <taxon>Actinomycetes</taxon>
        <taxon>Streptosporangiales</taxon>
        <taxon>Streptosporangiaceae</taxon>
        <taxon>Nonomuraea</taxon>
    </lineage>
</organism>
<dbReference type="SUPFAM" id="SSF56801">
    <property type="entry name" value="Acetyl-CoA synthetase-like"/>
    <property type="match status" value="1"/>
</dbReference>
<dbReference type="Gene3D" id="3.40.50.12780">
    <property type="entry name" value="N-terminal domain of ligase-like"/>
    <property type="match status" value="1"/>
</dbReference>
<reference evidence="4 5" key="1">
    <citation type="submission" date="2019-10" db="EMBL/GenBank/DDBJ databases">
        <title>Nonomuraea sp. nov., isolated from Phyllanthus amarus.</title>
        <authorList>
            <person name="Klykleung N."/>
            <person name="Tanasupawat S."/>
        </authorList>
    </citation>
    <scope>NUCLEOTIDE SEQUENCE [LARGE SCALE GENOMIC DNA]</scope>
    <source>
        <strain evidence="4 5">PA1-10</strain>
    </source>
</reference>
<dbReference type="GO" id="GO:0031956">
    <property type="term" value="F:medium-chain fatty acid-CoA ligase activity"/>
    <property type="evidence" value="ECO:0007669"/>
    <property type="project" value="TreeGrafter"/>
</dbReference>
<keyword evidence="2" id="KW-0436">Ligase</keyword>
<accession>A0A5C4UTI9</accession>
<dbReference type="Pfam" id="PF00501">
    <property type="entry name" value="AMP-binding"/>
    <property type="match status" value="1"/>
</dbReference>